<evidence type="ECO:0000256" key="13">
    <source>
        <dbReference type="ARBA" id="ARBA00023139"/>
    </source>
</evidence>
<evidence type="ECO:0000256" key="3">
    <source>
        <dbReference type="ARBA" id="ARBA00016337"/>
    </source>
</evidence>
<evidence type="ECO:0000256" key="9">
    <source>
        <dbReference type="ARBA" id="ARBA00022729"/>
    </source>
</evidence>
<dbReference type="GO" id="GO:0046872">
    <property type="term" value="F:metal ion binding"/>
    <property type="evidence" value="ECO:0007669"/>
    <property type="project" value="UniProtKB-UniRule"/>
</dbReference>
<name>A0A553GZE7_9PSED</name>
<gene>
    <name evidence="21" type="ORF">FM069_10110</name>
</gene>
<proteinExistence type="inferred from homology"/>
<evidence type="ECO:0000256" key="6">
    <source>
        <dbReference type="ARBA" id="ARBA00022630"/>
    </source>
</evidence>
<dbReference type="EMBL" id="VJOY01000006">
    <property type="protein sequence ID" value="TRX74874.1"/>
    <property type="molecule type" value="Genomic_DNA"/>
</dbReference>
<dbReference type="GO" id="GO:0016740">
    <property type="term" value="F:transferase activity"/>
    <property type="evidence" value="ECO:0007669"/>
    <property type="project" value="UniProtKB-UniRule"/>
</dbReference>
<dbReference type="AlphaFoldDB" id="A0A553GZE7"/>
<dbReference type="OrthoDB" id="9778595at2"/>
<evidence type="ECO:0000256" key="19">
    <source>
        <dbReference type="PIRSR" id="PIRSR006268-2"/>
    </source>
</evidence>
<evidence type="ECO:0000256" key="18">
    <source>
        <dbReference type="PIRNR" id="PIRNR006268"/>
    </source>
</evidence>
<evidence type="ECO:0000256" key="10">
    <source>
        <dbReference type="ARBA" id="ARBA00022827"/>
    </source>
</evidence>
<evidence type="ECO:0000256" key="15">
    <source>
        <dbReference type="ARBA" id="ARBA00031306"/>
    </source>
</evidence>
<protein>
    <recommendedName>
        <fullName evidence="3 18">FAD:protein FMN transferase</fullName>
        <ecNumber evidence="2 18">2.7.1.180</ecNumber>
    </recommendedName>
    <alternativeName>
        <fullName evidence="15 18">Flavin transferase</fullName>
    </alternativeName>
</protein>
<keyword evidence="7 18" id="KW-0808">Transferase</keyword>
<dbReference type="PANTHER" id="PTHR30040">
    <property type="entry name" value="THIAMINE BIOSYNTHESIS LIPOPROTEIN APBE"/>
    <property type="match status" value="1"/>
</dbReference>
<dbReference type="EC" id="2.7.1.180" evidence="2 18"/>
<dbReference type="Proteomes" id="UP000315235">
    <property type="component" value="Unassembled WGS sequence"/>
</dbReference>
<keyword evidence="14 20" id="KW-0449">Lipoprotein</keyword>
<keyword evidence="22" id="KW-1185">Reference proteome</keyword>
<evidence type="ECO:0000256" key="12">
    <source>
        <dbReference type="ARBA" id="ARBA00023136"/>
    </source>
</evidence>
<dbReference type="FunFam" id="3.10.520.10:FF:000001">
    <property type="entry name" value="FAD:protein FMN transferase"/>
    <property type="match status" value="1"/>
</dbReference>
<dbReference type="PROSITE" id="PS51257">
    <property type="entry name" value="PROKAR_LIPOPROTEIN"/>
    <property type="match status" value="1"/>
</dbReference>
<keyword evidence="8 18" id="KW-0479">Metal-binding</keyword>
<evidence type="ECO:0000256" key="20">
    <source>
        <dbReference type="RuleBase" id="RU363002"/>
    </source>
</evidence>
<comment type="subcellular location">
    <subcellularLocation>
        <location evidence="17 20">Cell inner membrane</location>
        <topology evidence="17 20">Lipid-anchor</topology>
        <orientation evidence="17 20">Periplasmic side</orientation>
    </subcellularLocation>
</comment>
<dbReference type="RefSeq" id="WP_143488177.1">
    <property type="nucleotide sequence ID" value="NZ_VJOY01000006.1"/>
</dbReference>
<sequence>MTAGRRRPFAIGALAVGLSLLAGCGPALERLEGPTMGSRYSIQYVAVAGAPSRDAVQHQVDDLLAEIDRDFSTYRGDSAVSRFNAASAGACLEMPGPVLHLVRVGEALSRASDGAFDLTVGPLLDLWGFGPQSRDERVPSQEERVAVAQRIGYPHLHIDGKTLCKDAATQLDFNAIAAGYAVDRMAARFEALGIHDYLVEITGELKASGRRPDGGPWRVAIEAPRSDRREAERVLALAGYGVSTSGDYRHYFERDGQRYSHTLDPRSGAPIAHGLASVTVVDRSALQADGLSTLLMVLGPEQGLAFAERQGIAALFVSHRGEGFVERASTAFEALPRAEP</sequence>
<evidence type="ECO:0000256" key="4">
    <source>
        <dbReference type="ARBA" id="ARBA00022475"/>
    </source>
</evidence>
<keyword evidence="4" id="KW-1003">Cell membrane</keyword>
<comment type="function">
    <text evidence="20">Flavin transferase that catalyzes the transfer of the FMN moiety of FAD and its covalent binding to the hydroxyl group of a threonine residue in a target flavoprotein.</text>
</comment>
<evidence type="ECO:0000256" key="16">
    <source>
        <dbReference type="ARBA" id="ARBA00048540"/>
    </source>
</evidence>
<dbReference type="PANTHER" id="PTHR30040:SF2">
    <property type="entry name" value="FAD:PROTEIN FMN TRANSFERASE"/>
    <property type="match status" value="1"/>
</dbReference>
<dbReference type="PIRSF" id="PIRSF006268">
    <property type="entry name" value="ApbE"/>
    <property type="match status" value="1"/>
</dbReference>
<evidence type="ECO:0000256" key="14">
    <source>
        <dbReference type="ARBA" id="ARBA00023288"/>
    </source>
</evidence>
<feature type="binding site" evidence="19">
    <location>
        <position position="289"/>
    </location>
    <ligand>
        <name>Mg(2+)</name>
        <dbReference type="ChEBI" id="CHEBI:18420"/>
    </ligand>
</feature>
<evidence type="ECO:0000256" key="1">
    <source>
        <dbReference type="ARBA" id="ARBA00008282"/>
    </source>
</evidence>
<evidence type="ECO:0000256" key="8">
    <source>
        <dbReference type="ARBA" id="ARBA00022723"/>
    </source>
</evidence>
<feature type="binding site" evidence="19">
    <location>
        <position position="175"/>
    </location>
    <ligand>
        <name>Mg(2+)</name>
        <dbReference type="ChEBI" id="CHEBI:18420"/>
    </ligand>
</feature>
<dbReference type="SUPFAM" id="SSF143631">
    <property type="entry name" value="ApbE-like"/>
    <property type="match status" value="1"/>
</dbReference>
<evidence type="ECO:0000313" key="21">
    <source>
        <dbReference type="EMBL" id="TRX74874.1"/>
    </source>
</evidence>
<keyword evidence="10 18" id="KW-0274">FAD</keyword>
<feature type="binding site" evidence="19">
    <location>
        <position position="293"/>
    </location>
    <ligand>
        <name>Mg(2+)</name>
        <dbReference type="ChEBI" id="CHEBI:18420"/>
    </ligand>
</feature>
<evidence type="ECO:0000313" key="22">
    <source>
        <dbReference type="Proteomes" id="UP000315235"/>
    </source>
</evidence>
<keyword evidence="11 18" id="KW-0460">Magnesium</keyword>
<keyword evidence="6 18" id="KW-0285">Flavoprotein</keyword>
<comment type="caution">
    <text evidence="21">The sequence shown here is derived from an EMBL/GenBank/DDBJ whole genome shotgun (WGS) entry which is preliminary data.</text>
</comment>
<evidence type="ECO:0000256" key="17">
    <source>
        <dbReference type="ARBA" id="ARBA00060485"/>
    </source>
</evidence>
<reference evidence="21 22" key="1">
    <citation type="submission" date="2019-07" db="EMBL/GenBank/DDBJ databases">
        <title>Pseudomonas mangiferae sp. nov., isolated from bark of mango tree in Thailand.</title>
        <authorList>
            <person name="Srisuk N."/>
            <person name="Anurat P."/>
        </authorList>
    </citation>
    <scope>NUCLEOTIDE SEQUENCE [LARGE SCALE GENOMIC DNA]</scope>
    <source>
        <strain evidence="21 22">DMKU_BBB3-04</strain>
    </source>
</reference>
<accession>A0A553GZE7</accession>
<dbReference type="Pfam" id="PF02424">
    <property type="entry name" value="ApbE"/>
    <property type="match status" value="1"/>
</dbReference>
<dbReference type="InterPro" id="IPR003374">
    <property type="entry name" value="ApbE-like_sf"/>
</dbReference>
<dbReference type="InterPro" id="IPR024932">
    <property type="entry name" value="ApbE"/>
</dbReference>
<keyword evidence="5 20" id="KW-0997">Cell inner membrane</keyword>
<comment type="cofactor">
    <cofactor evidence="19">
        <name>Mg(2+)</name>
        <dbReference type="ChEBI" id="CHEBI:18420"/>
    </cofactor>
    <cofactor evidence="19">
        <name>Mn(2+)</name>
        <dbReference type="ChEBI" id="CHEBI:29035"/>
    </cofactor>
    <text evidence="19">Magnesium. Can also use manganese.</text>
</comment>
<keyword evidence="12" id="KW-0472">Membrane</keyword>
<evidence type="ECO:0000256" key="7">
    <source>
        <dbReference type="ARBA" id="ARBA00022679"/>
    </source>
</evidence>
<dbReference type="Gene3D" id="3.10.520.10">
    <property type="entry name" value="ApbE-like domains"/>
    <property type="match status" value="1"/>
</dbReference>
<evidence type="ECO:0000256" key="2">
    <source>
        <dbReference type="ARBA" id="ARBA00011955"/>
    </source>
</evidence>
<organism evidence="21 22">
    <name type="scientific">Pseudomonas mangiferae</name>
    <dbReference type="NCBI Taxonomy" id="2593654"/>
    <lineage>
        <taxon>Bacteria</taxon>
        <taxon>Pseudomonadati</taxon>
        <taxon>Pseudomonadota</taxon>
        <taxon>Gammaproteobacteria</taxon>
        <taxon>Pseudomonadales</taxon>
        <taxon>Pseudomonadaceae</taxon>
        <taxon>Pseudomonas</taxon>
    </lineage>
</organism>
<evidence type="ECO:0000256" key="11">
    <source>
        <dbReference type="ARBA" id="ARBA00022842"/>
    </source>
</evidence>
<comment type="similarity">
    <text evidence="1 18 20">Belongs to the ApbE family.</text>
</comment>
<evidence type="ECO:0000256" key="5">
    <source>
        <dbReference type="ARBA" id="ARBA00022519"/>
    </source>
</evidence>
<dbReference type="GO" id="GO:0005886">
    <property type="term" value="C:plasma membrane"/>
    <property type="evidence" value="ECO:0007669"/>
    <property type="project" value="UniProtKB-SubCell"/>
</dbReference>
<keyword evidence="13" id="KW-0564">Palmitate</keyword>
<comment type="catalytic activity">
    <reaction evidence="16 18 20">
        <text>L-threonyl-[protein] + FAD = FMN-L-threonyl-[protein] + AMP + H(+)</text>
        <dbReference type="Rhea" id="RHEA:36847"/>
        <dbReference type="Rhea" id="RHEA-COMP:11060"/>
        <dbReference type="Rhea" id="RHEA-COMP:11061"/>
        <dbReference type="ChEBI" id="CHEBI:15378"/>
        <dbReference type="ChEBI" id="CHEBI:30013"/>
        <dbReference type="ChEBI" id="CHEBI:57692"/>
        <dbReference type="ChEBI" id="CHEBI:74257"/>
        <dbReference type="ChEBI" id="CHEBI:456215"/>
        <dbReference type="EC" id="2.7.1.180"/>
    </reaction>
</comment>
<keyword evidence="9" id="KW-0732">Signal</keyword>